<evidence type="ECO:0000313" key="3">
    <source>
        <dbReference type="Proteomes" id="UP000027195"/>
    </source>
</evidence>
<dbReference type="InParanoid" id="A0A067LRI1"/>
<dbReference type="STRING" id="930990.A0A067LRI1"/>
<feature type="compositionally biased region" description="Pro residues" evidence="1">
    <location>
        <begin position="142"/>
        <end position="158"/>
    </location>
</feature>
<proteinExistence type="predicted"/>
<feature type="region of interest" description="Disordered" evidence="1">
    <location>
        <begin position="436"/>
        <end position="467"/>
    </location>
</feature>
<dbReference type="EMBL" id="KL198184">
    <property type="protein sequence ID" value="KDQ05808.1"/>
    <property type="molecule type" value="Genomic_DNA"/>
</dbReference>
<feature type="compositionally biased region" description="Low complexity" evidence="1">
    <location>
        <begin position="159"/>
        <end position="189"/>
    </location>
</feature>
<name>A0A067LRI1_BOTB1</name>
<reference evidence="3" key="1">
    <citation type="journal article" date="2014" name="Proc. Natl. Acad. Sci. U.S.A.">
        <title>Extensive sampling of basidiomycete genomes demonstrates inadequacy of the white-rot/brown-rot paradigm for wood decay fungi.</title>
        <authorList>
            <person name="Riley R."/>
            <person name="Salamov A.A."/>
            <person name="Brown D.W."/>
            <person name="Nagy L.G."/>
            <person name="Floudas D."/>
            <person name="Held B.W."/>
            <person name="Levasseur A."/>
            <person name="Lombard V."/>
            <person name="Morin E."/>
            <person name="Otillar R."/>
            <person name="Lindquist E.A."/>
            <person name="Sun H."/>
            <person name="LaButti K.M."/>
            <person name="Schmutz J."/>
            <person name="Jabbour D."/>
            <person name="Luo H."/>
            <person name="Baker S.E."/>
            <person name="Pisabarro A.G."/>
            <person name="Walton J.D."/>
            <person name="Blanchette R.A."/>
            <person name="Henrissat B."/>
            <person name="Martin F."/>
            <person name="Cullen D."/>
            <person name="Hibbett D.S."/>
            <person name="Grigoriev I.V."/>
        </authorList>
    </citation>
    <scope>NUCLEOTIDE SEQUENCE [LARGE SCALE GENOMIC DNA]</scope>
    <source>
        <strain evidence="3">FD-172 SS1</strain>
    </source>
</reference>
<organism evidence="2 3">
    <name type="scientific">Botryobasidium botryosum (strain FD-172 SS1)</name>
    <dbReference type="NCBI Taxonomy" id="930990"/>
    <lineage>
        <taxon>Eukaryota</taxon>
        <taxon>Fungi</taxon>
        <taxon>Dikarya</taxon>
        <taxon>Basidiomycota</taxon>
        <taxon>Agaricomycotina</taxon>
        <taxon>Agaricomycetes</taxon>
        <taxon>Cantharellales</taxon>
        <taxon>Botryobasidiaceae</taxon>
        <taxon>Botryobasidium</taxon>
    </lineage>
</organism>
<accession>A0A067LRI1</accession>
<feature type="region of interest" description="Disordered" evidence="1">
    <location>
        <begin position="127"/>
        <end position="194"/>
    </location>
</feature>
<dbReference type="AlphaFoldDB" id="A0A067LRI1"/>
<dbReference type="HOGENOM" id="CLU_585245_0_0_1"/>
<protein>
    <submittedName>
        <fullName evidence="2">Uncharacterized protein</fullName>
    </submittedName>
</protein>
<evidence type="ECO:0000256" key="1">
    <source>
        <dbReference type="SAM" id="MobiDB-lite"/>
    </source>
</evidence>
<sequence>MSDDDHASVRAHQTRWVNGIMSTLRGVPTYIKYLETDILTPNRATLARLLLSAAQATAMNDTQLLDAIRDIPPLMEGAIAKIVAQASDSDDESPDEDEVFRIKTTGRLLKIEESMACIEALAKRALSNKPESKDKGKGKAPTPGPSAPGATPSPPTAPTPDTVTITTQIQPTQSYAAAANKGKNKTTPKFNPSPNRASAYCKKVRDPLESGELLFAPLSAITCDGNAGTIDGQNAINLINGALGLLTPTCTIKGIRWTQRSNVLLTPSSPEEWDILAKHAPGVLEHLCQVKFTLRTPVPSKDLILHGWPARHGSLPNVEEICTTVATAIGIDADDIIKEKSRWLVGPKSNTSRPPLLLLAVATDEAEAKLLFNNPHWINGKRITFKKFSTPPTVPNQCTRCWKVGHPTWRCSAKITPAPPKDARLKGSVVPTLFFSARSVPRTTPPGTETARNARSRRQPTQDPGLY</sequence>
<gene>
    <name evidence="2" type="ORF">BOTBODRAFT_182201</name>
</gene>
<evidence type="ECO:0000313" key="2">
    <source>
        <dbReference type="EMBL" id="KDQ05808.1"/>
    </source>
</evidence>
<dbReference type="Proteomes" id="UP000027195">
    <property type="component" value="Unassembled WGS sequence"/>
</dbReference>
<keyword evidence="3" id="KW-1185">Reference proteome</keyword>
<feature type="compositionally biased region" description="Polar residues" evidence="1">
    <location>
        <begin position="441"/>
        <end position="453"/>
    </location>
</feature>